<dbReference type="RefSeq" id="WP_053417357.1">
    <property type="nucleotide sequence ID" value="NZ_LILB01000005.1"/>
</dbReference>
<dbReference type="OrthoDB" id="2972121at2"/>
<keyword evidence="2" id="KW-1185">Reference proteome</keyword>
<name>A0A0M0LDI8_9BACL</name>
<gene>
    <name evidence="1" type="ORF">AMD00_12315</name>
</gene>
<evidence type="ECO:0000313" key="1">
    <source>
        <dbReference type="EMBL" id="KOO49165.1"/>
    </source>
</evidence>
<comment type="caution">
    <text evidence="1">The sequence shown here is derived from an EMBL/GenBank/DDBJ whole genome shotgun (WGS) entry which is preliminary data.</text>
</comment>
<reference evidence="2" key="1">
    <citation type="submission" date="2015-08" db="EMBL/GenBank/DDBJ databases">
        <title>Fjat-10028 dsm 16317.</title>
        <authorList>
            <person name="Liu B."/>
            <person name="Wang J."/>
            <person name="Zhu Y."/>
            <person name="Liu G."/>
            <person name="Chen Q."/>
            <person name="Chen Z."/>
            <person name="Lan J."/>
            <person name="Che J."/>
            <person name="Ge C."/>
            <person name="Shi H."/>
            <person name="Pan Z."/>
            <person name="Liu X."/>
        </authorList>
    </citation>
    <scope>NUCLEOTIDE SEQUENCE [LARGE SCALE GENOMIC DNA]</scope>
    <source>
        <strain evidence="2">DSM 16317</strain>
    </source>
</reference>
<dbReference type="GeneID" id="301136874"/>
<dbReference type="AlphaFoldDB" id="A0A0M0LDI8"/>
<organism evidence="1 2">
    <name type="scientific">Viridibacillus arvi</name>
    <dbReference type="NCBI Taxonomy" id="263475"/>
    <lineage>
        <taxon>Bacteria</taxon>
        <taxon>Bacillati</taxon>
        <taxon>Bacillota</taxon>
        <taxon>Bacilli</taxon>
        <taxon>Bacillales</taxon>
        <taxon>Caryophanaceae</taxon>
        <taxon>Viridibacillus</taxon>
    </lineage>
</organism>
<proteinExistence type="predicted"/>
<accession>A0A0M0LDI8</accession>
<protein>
    <submittedName>
        <fullName evidence="1">Uncharacterized protein</fullName>
    </submittedName>
</protein>
<dbReference type="Proteomes" id="UP000036867">
    <property type="component" value="Unassembled WGS sequence"/>
</dbReference>
<sequence>MVDVIGYVVIMLLIIGFTYGLVRQVQHTLTIQKANRPDVSNYRKLLFGNYLTCASFLGFLVSYILNVLIAMQIIKLNILTSYNTSFSCFVFLLILLIAKFGVIPKSRKRNELLN</sequence>
<dbReference type="EMBL" id="LILB01000005">
    <property type="protein sequence ID" value="KOO49165.1"/>
    <property type="molecule type" value="Genomic_DNA"/>
</dbReference>
<evidence type="ECO:0000313" key="2">
    <source>
        <dbReference type="Proteomes" id="UP000036867"/>
    </source>
</evidence>